<evidence type="ECO:0000313" key="4">
    <source>
        <dbReference type="Proteomes" id="UP000821866"/>
    </source>
</evidence>
<keyword evidence="2" id="KW-0732">Signal</keyword>
<dbReference type="EMBL" id="JABSTU010000004">
    <property type="protein sequence ID" value="KAH8033000.1"/>
    <property type="molecule type" value="Genomic_DNA"/>
</dbReference>
<comment type="caution">
    <text evidence="3">The sequence shown here is derived from an EMBL/GenBank/DDBJ whole genome shotgun (WGS) entry which is preliminary data.</text>
</comment>
<reference evidence="3" key="2">
    <citation type="submission" date="2021-09" db="EMBL/GenBank/DDBJ databases">
        <authorList>
            <person name="Jia N."/>
            <person name="Wang J."/>
            <person name="Shi W."/>
            <person name="Du L."/>
            <person name="Sun Y."/>
            <person name="Zhan W."/>
            <person name="Jiang J."/>
            <person name="Wang Q."/>
            <person name="Zhang B."/>
            <person name="Ji P."/>
            <person name="Sakyi L.B."/>
            <person name="Cui X."/>
            <person name="Yuan T."/>
            <person name="Jiang B."/>
            <person name="Yang W."/>
            <person name="Lam T.T.-Y."/>
            <person name="Chang Q."/>
            <person name="Ding S."/>
            <person name="Wang X."/>
            <person name="Zhu J."/>
            <person name="Ruan X."/>
            <person name="Zhao L."/>
            <person name="Wei J."/>
            <person name="Que T."/>
            <person name="Du C."/>
            <person name="Cheng J."/>
            <person name="Dai P."/>
            <person name="Han X."/>
            <person name="Huang E."/>
            <person name="Gao Y."/>
            <person name="Liu J."/>
            <person name="Shao H."/>
            <person name="Ye R."/>
            <person name="Li L."/>
            <person name="Wei W."/>
            <person name="Wang X."/>
            <person name="Wang C."/>
            <person name="Huo Q."/>
            <person name="Li W."/>
            <person name="Guo W."/>
            <person name="Chen H."/>
            <person name="Chen S."/>
            <person name="Zhou L."/>
            <person name="Zhou L."/>
            <person name="Ni X."/>
            <person name="Tian J."/>
            <person name="Zhou Y."/>
            <person name="Sheng Y."/>
            <person name="Liu T."/>
            <person name="Pan Y."/>
            <person name="Xia L."/>
            <person name="Li J."/>
            <person name="Zhao F."/>
            <person name="Cao W."/>
        </authorList>
    </citation>
    <scope>NUCLEOTIDE SEQUENCE</scope>
    <source>
        <strain evidence="3">Rmic-2018</strain>
        <tissue evidence="3">Larvae</tissue>
    </source>
</reference>
<proteinExistence type="predicted"/>
<dbReference type="Proteomes" id="UP000821866">
    <property type="component" value="Chromosome 2"/>
</dbReference>
<feature type="compositionally biased region" description="Basic and acidic residues" evidence="1">
    <location>
        <begin position="145"/>
        <end position="155"/>
    </location>
</feature>
<evidence type="ECO:0008006" key="5">
    <source>
        <dbReference type="Google" id="ProtNLM"/>
    </source>
</evidence>
<feature type="chain" id="PRO_5039893903" description="Secreted protein" evidence="2">
    <location>
        <begin position="18"/>
        <end position="307"/>
    </location>
</feature>
<gene>
    <name evidence="3" type="ORF">HPB51_004924</name>
</gene>
<protein>
    <recommendedName>
        <fullName evidence="5">Secreted protein</fullName>
    </recommendedName>
</protein>
<reference evidence="3" key="1">
    <citation type="journal article" date="2020" name="Cell">
        <title>Large-Scale Comparative Analyses of Tick Genomes Elucidate Their Genetic Diversity and Vector Capacities.</title>
        <authorList>
            <consortium name="Tick Genome and Microbiome Consortium (TIGMIC)"/>
            <person name="Jia N."/>
            <person name="Wang J."/>
            <person name="Shi W."/>
            <person name="Du L."/>
            <person name="Sun Y."/>
            <person name="Zhan W."/>
            <person name="Jiang J.F."/>
            <person name="Wang Q."/>
            <person name="Zhang B."/>
            <person name="Ji P."/>
            <person name="Bell-Sakyi L."/>
            <person name="Cui X.M."/>
            <person name="Yuan T.T."/>
            <person name="Jiang B.G."/>
            <person name="Yang W.F."/>
            <person name="Lam T.T."/>
            <person name="Chang Q.C."/>
            <person name="Ding S.J."/>
            <person name="Wang X.J."/>
            <person name="Zhu J.G."/>
            <person name="Ruan X.D."/>
            <person name="Zhao L."/>
            <person name="Wei J.T."/>
            <person name="Ye R.Z."/>
            <person name="Que T.C."/>
            <person name="Du C.H."/>
            <person name="Zhou Y.H."/>
            <person name="Cheng J.X."/>
            <person name="Dai P.F."/>
            <person name="Guo W.B."/>
            <person name="Han X.H."/>
            <person name="Huang E.J."/>
            <person name="Li L.F."/>
            <person name="Wei W."/>
            <person name="Gao Y.C."/>
            <person name="Liu J.Z."/>
            <person name="Shao H.Z."/>
            <person name="Wang X."/>
            <person name="Wang C.C."/>
            <person name="Yang T.C."/>
            <person name="Huo Q.B."/>
            <person name="Li W."/>
            <person name="Chen H.Y."/>
            <person name="Chen S.E."/>
            <person name="Zhou L.G."/>
            <person name="Ni X.B."/>
            <person name="Tian J.H."/>
            <person name="Sheng Y."/>
            <person name="Liu T."/>
            <person name="Pan Y.S."/>
            <person name="Xia L.Y."/>
            <person name="Li J."/>
            <person name="Zhao F."/>
            <person name="Cao W.C."/>
        </authorList>
    </citation>
    <scope>NUCLEOTIDE SEQUENCE</scope>
    <source>
        <strain evidence="3">Rmic-2018</strain>
    </source>
</reference>
<dbReference type="AlphaFoldDB" id="A0A9J6EG71"/>
<evidence type="ECO:0000313" key="3">
    <source>
        <dbReference type="EMBL" id="KAH8033000.1"/>
    </source>
</evidence>
<name>A0A9J6EG71_RHIMP</name>
<accession>A0A9J6EG71</accession>
<organism evidence="3 4">
    <name type="scientific">Rhipicephalus microplus</name>
    <name type="common">Cattle tick</name>
    <name type="synonym">Boophilus microplus</name>
    <dbReference type="NCBI Taxonomy" id="6941"/>
    <lineage>
        <taxon>Eukaryota</taxon>
        <taxon>Metazoa</taxon>
        <taxon>Ecdysozoa</taxon>
        <taxon>Arthropoda</taxon>
        <taxon>Chelicerata</taxon>
        <taxon>Arachnida</taxon>
        <taxon>Acari</taxon>
        <taxon>Parasitiformes</taxon>
        <taxon>Ixodida</taxon>
        <taxon>Ixodoidea</taxon>
        <taxon>Ixodidae</taxon>
        <taxon>Rhipicephalinae</taxon>
        <taxon>Rhipicephalus</taxon>
        <taxon>Boophilus</taxon>
    </lineage>
</organism>
<feature type="region of interest" description="Disordered" evidence="1">
    <location>
        <begin position="145"/>
        <end position="170"/>
    </location>
</feature>
<feature type="signal peptide" evidence="2">
    <location>
        <begin position="1"/>
        <end position="17"/>
    </location>
</feature>
<keyword evidence="4" id="KW-1185">Reference proteome</keyword>
<evidence type="ECO:0000256" key="1">
    <source>
        <dbReference type="SAM" id="MobiDB-lite"/>
    </source>
</evidence>
<evidence type="ECO:0000256" key="2">
    <source>
        <dbReference type="SAM" id="SignalP"/>
    </source>
</evidence>
<sequence length="307" mass="33137">MSVRFVIQAILLGGVFFEPTCRKPVILPTPALSPTTALPHKPLADRPVALFSVTSSSAKSINGGLQRFYFSGHGEVNRTATLIMSVRFFIQVYTEQAATFATGHRFRRAGHNQDMKLWRSQPETLVLSTVGSGCLDCSRSSRSRTIRDSKLDQRTNKRRAQTNTRQEGHAMSWQEGSLGHIVRRSAQSMPVCPESLWALLLNTHTLTHERQAARDPCMNNGAATAGAVYLPGAWRPAFSAHVGGAPLSPGVPKRRGVTMGATAVAPCSQWPGLGRIGSACVYILCARIHRGEDAVPGPASVSPSGKI</sequence>